<evidence type="ECO:0000313" key="1">
    <source>
        <dbReference type="EMBL" id="OCJ33062.1"/>
    </source>
</evidence>
<dbReference type="EMBL" id="LXKT01000028">
    <property type="protein sequence ID" value="OCJ33062.1"/>
    <property type="molecule type" value="Genomic_DNA"/>
</dbReference>
<dbReference type="RefSeq" id="WP_013761399.1">
    <property type="nucleotide sequence ID" value="NC_015508.1"/>
</dbReference>
<reference evidence="1 2" key="1">
    <citation type="journal article" date="2016" name="PeerJ">
        <title>Gall-ID: tools for genotyping gall-causing phytopathogenic bacteria.</title>
        <authorList>
            <person name="Davis E.W.II."/>
            <person name="Weisberg A.J."/>
            <person name="Tabima J.F."/>
            <person name="Grunwald N.J."/>
            <person name="Chang J.H."/>
        </authorList>
    </citation>
    <scope>NUCLEOTIDE SEQUENCE [LARGE SCALE GENOMIC DNA]</scope>
    <source>
        <strain evidence="1 2">N2/73</strain>
    </source>
</reference>
<sequence length="97" mass="11282">MSSAPRNCLISSQDLEMLQLVLESIGFNHLSDDDDKKLHNRAARKVIELYQDGLTDPADLTDEMRFLFGVQKHDRIKPWKPLPRYAIQGLPLLYHRH</sequence>
<accession>A0AB36EI34</accession>
<dbReference type="KEGG" id="atf:Ach5_29720"/>
<name>A0AB36EI34_AGRTU</name>
<organism evidence="1 2">
    <name type="scientific">Agrobacterium tumefaciens</name>
    <dbReference type="NCBI Taxonomy" id="358"/>
    <lineage>
        <taxon>Bacteria</taxon>
        <taxon>Pseudomonadati</taxon>
        <taxon>Pseudomonadota</taxon>
        <taxon>Alphaproteobacteria</taxon>
        <taxon>Hyphomicrobiales</taxon>
        <taxon>Rhizobiaceae</taxon>
        <taxon>Rhizobium/Agrobacterium group</taxon>
        <taxon>Agrobacterium</taxon>
        <taxon>Agrobacterium tumefaciens complex</taxon>
    </lineage>
</organism>
<proteinExistence type="predicted"/>
<dbReference type="GeneID" id="92772484"/>
<dbReference type="Proteomes" id="UP000093451">
    <property type="component" value="Unassembled WGS sequence"/>
</dbReference>
<evidence type="ECO:0000313" key="2">
    <source>
        <dbReference type="Proteomes" id="UP000093451"/>
    </source>
</evidence>
<gene>
    <name evidence="1" type="ORF">A6U91_19720</name>
</gene>
<protein>
    <submittedName>
        <fullName evidence="1">Uncharacterized protein</fullName>
    </submittedName>
</protein>
<comment type="caution">
    <text evidence="1">The sequence shown here is derived from an EMBL/GenBank/DDBJ whole genome shotgun (WGS) entry which is preliminary data.</text>
</comment>
<dbReference type="AlphaFoldDB" id="A0AB36EI34"/>